<name>A0AAV7NG79_PLEWA</name>
<reference evidence="1" key="1">
    <citation type="journal article" date="2022" name="bioRxiv">
        <title>Sequencing and chromosome-scale assembly of the giantPleurodeles waltlgenome.</title>
        <authorList>
            <person name="Brown T."/>
            <person name="Elewa A."/>
            <person name="Iarovenko S."/>
            <person name="Subramanian E."/>
            <person name="Araus A.J."/>
            <person name="Petzold A."/>
            <person name="Susuki M."/>
            <person name="Suzuki K.-i.T."/>
            <person name="Hayashi T."/>
            <person name="Toyoda A."/>
            <person name="Oliveira C."/>
            <person name="Osipova E."/>
            <person name="Leigh N.D."/>
            <person name="Simon A."/>
            <person name="Yun M.H."/>
        </authorList>
    </citation>
    <scope>NUCLEOTIDE SEQUENCE</scope>
    <source>
        <strain evidence="1">20211129_DDA</strain>
        <tissue evidence="1">Liver</tissue>
    </source>
</reference>
<proteinExistence type="predicted"/>
<comment type="caution">
    <text evidence="1">The sequence shown here is derived from an EMBL/GenBank/DDBJ whole genome shotgun (WGS) entry which is preliminary data.</text>
</comment>
<evidence type="ECO:0000313" key="1">
    <source>
        <dbReference type="EMBL" id="KAJ1115071.1"/>
    </source>
</evidence>
<gene>
    <name evidence="1" type="ORF">NDU88_003299</name>
</gene>
<protein>
    <submittedName>
        <fullName evidence="1">Uncharacterized protein</fullName>
    </submittedName>
</protein>
<dbReference type="Proteomes" id="UP001066276">
    <property type="component" value="Chromosome 8"/>
</dbReference>
<evidence type="ECO:0000313" key="2">
    <source>
        <dbReference type="Proteomes" id="UP001066276"/>
    </source>
</evidence>
<sequence>MRRAQVPLDMKALESGSPAHASGVQNLLISLPEEIRDKFEVSEFNQGKMREFGTALETKLNALMERISNLQMVVSEQEVHVLSNTQGISWLSRDGKMVQEKLESLENNLRRNNIRILNVPEGLEGEDIKAFVLTLLEK</sequence>
<organism evidence="1 2">
    <name type="scientific">Pleurodeles waltl</name>
    <name type="common">Iberian ribbed newt</name>
    <dbReference type="NCBI Taxonomy" id="8319"/>
    <lineage>
        <taxon>Eukaryota</taxon>
        <taxon>Metazoa</taxon>
        <taxon>Chordata</taxon>
        <taxon>Craniata</taxon>
        <taxon>Vertebrata</taxon>
        <taxon>Euteleostomi</taxon>
        <taxon>Amphibia</taxon>
        <taxon>Batrachia</taxon>
        <taxon>Caudata</taxon>
        <taxon>Salamandroidea</taxon>
        <taxon>Salamandridae</taxon>
        <taxon>Pleurodelinae</taxon>
        <taxon>Pleurodeles</taxon>
    </lineage>
</organism>
<keyword evidence="2" id="KW-1185">Reference proteome</keyword>
<dbReference type="EMBL" id="JANPWB010000012">
    <property type="protein sequence ID" value="KAJ1115071.1"/>
    <property type="molecule type" value="Genomic_DNA"/>
</dbReference>
<dbReference type="AlphaFoldDB" id="A0AAV7NG79"/>
<accession>A0AAV7NG79</accession>
<feature type="non-terminal residue" evidence="1">
    <location>
        <position position="138"/>
    </location>
</feature>